<protein>
    <submittedName>
        <fullName evidence="2">Uncharacterized protein</fullName>
    </submittedName>
</protein>
<name>A0A8S3ETV5_9BILA</name>
<dbReference type="EMBL" id="CAJOBH010234481">
    <property type="protein sequence ID" value="CAF5084640.1"/>
    <property type="molecule type" value="Genomic_DNA"/>
</dbReference>
<proteinExistence type="predicted"/>
<dbReference type="EMBL" id="CAJOBJ010333067">
    <property type="protein sequence ID" value="CAF5185436.1"/>
    <property type="molecule type" value="Genomic_DNA"/>
</dbReference>
<gene>
    <name evidence="2" type="ORF">BYL167_LOCUS62367</name>
    <name evidence="3" type="ORF">GIL414_LOCUS70829</name>
</gene>
<evidence type="ECO:0000313" key="2">
    <source>
        <dbReference type="EMBL" id="CAF5084640.1"/>
    </source>
</evidence>
<comment type="caution">
    <text evidence="2">The sequence shown here is derived from an EMBL/GenBank/DDBJ whole genome shotgun (WGS) entry which is preliminary data.</text>
</comment>
<dbReference type="InterPro" id="IPR013517">
    <property type="entry name" value="FG-GAP"/>
</dbReference>
<dbReference type="InterPro" id="IPR028994">
    <property type="entry name" value="Integrin_alpha_N"/>
</dbReference>
<accession>A0A8S3ETV5</accession>
<dbReference type="SUPFAM" id="SSF69318">
    <property type="entry name" value="Integrin alpha N-terminal domain"/>
    <property type="match status" value="1"/>
</dbReference>
<dbReference type="Proteomes" id="UP000681720">
    <property type="component" value="Unassembled WGS sequence"/>
</dbReference>
<organism evidence="2 4">
    <name type="scientific">Rotaria magnacalcarata</name>
    <dbReference type="NCBI Taxonomy" id="392030"/>
    <lineage>
        <taxon>Eukaryota</taxon>
        <taxon>Metazoa</taxon>
        <taxon>Spiralia</taxon>
        <taxon>Gnathifera</taxon>
        <taxon>Rotifera</taxon>
        <taxon>Eurotatoria</taxon>
        <taxon>Bdelloidea</taxon>
        <taxon>Philodinida</taxon>
        <taxon>Philodinidae</taxon>
        <taxon>Rotaria</taxon>
    </lineage>
</organism>
<dbReference type="AlphaFoldDB" id="A0A8S3ETV5"/>
<reference evidence="2" key="1">
    <citation type="submission" date="2021-02" db="EMBL/GenBank/DDBJ databases">
        <authorList>
            <person name="Nowell W R."/>
        </authorList>
    </citation>
    <scope>NUCLEOTIDE SEQUENCE</scope>
</reference>
<sequence>VEIGPSSYFCETNVSTVTFSLSSSSVLYCNANETCRTMATPYFVYCSASNYRYCAPGASCSILEPCNITIGECTLNASSYVILIDDSNDDGRLDLAVTFVNQSSVGTLIGYGNGSFATPIVVHTSLNPSSIVIADFNNDKR</sequence>
<keyword evidence="1" id="KW-0732">Signal</keyword>
<evidence type="ECO:0000313" key="4">
    <source>
        <dbReference type="Proteomes" id="UP000681967"/>
    </source>
</evidence>
<evidence type="ECO:0000313" key="3">
    <source>
        <dbReference type="EMBL" id="CAF5185436.1"/>
    </source>
</evidence>
<feature type="non-terminal residue" evidence="2">
    <location>
        <position position="1"/>
    </location>
</feature>
<evidence type="ECO:0000256" key="1">
    <source>
        <dbReference type="ARBA" id="ARBA00022729"/>
    </source>
</evidence>
<dbReference type="Proteomes" id="UP000681967">
    <property type="component" value="Unassembled WGS sequence"/>
</dbReference>
<dbReference type="Pfam" id="PF13517">
    <property type="entry name" value="FG-GAP_3"/>
    <property type="match status" value="1"/>
</dbReference>